<dbReference type="PROSITE" id="PS50113">
    <property type="entry name" value="PAC"/>
    <property type="match status" value="1"/>
</dbReference>
<evidence type="ECO:0000259" key="8">
    <source>
        <dbReference type="PROSITE" id="PS50109"/>
    </source>
</evidence>
<dbReference type="InterPro" id="IPR035965">
    <property type="entry name" value="PAS-like_dom_sf"/>
</dbReference>
<dbReference type="PROSITE" id="PS50110">
    <property type="entry name" value="RESPONSE_REGULATORY"/>
    <property type="match status" value="1"/>
</dbReference>
<organism evidence="12 13">
    <name type="scientific">Synoicihabitans lomoniglobus</name>
    <dbReference type="NCBI Taxonomy" id="2909285"/>
    <lineage>
        <taxon>Bacteria</taxon>
        <taxon>Pseudomonadati</taxon>
        <taxon>Verrucomicrobiota</taxon>
        <taxon>Opitutia</taxon>
        <taxon>Opitutales</taxon>
        <taxon>Opitutaceae</taxon>
        <taxon>Synoicihabitans</taxon>
    </lineage>
</organism>
<evidence type="ECO:0000256" key="5">
    <source>
        <dbReference type="ARBA" id="ARBA00022777"/>
    </source>
</evidence>
<dbReference type="PROSITE" id="PS50109">
    <property type="entry name" value="HIS_KIN"/>
    <property type="match status" value="1"/>
</dbReference>
<proteinExistence type="predicted"/>
<feature type="domain" description="PAC" evidence="11">
    <location>
        <begin position="244"/>
        <end position="297"/>
    </location>
</feature>
<dbReference type="Gene3D" id="3.30.450.40">
    <property type="match status" value="1"/>
</dbReference>
<dbReference type="InterPro" id="IPR000700">
    <property type="entry name" value="PAS-assoc_C"/>
</dbReference>
<dbReference type="InterPro" id="IPR003594">
    <property type="entry name" value="HATPase_dom"/>
</dbReference>
<dbReference type="PRINTS" id="PR00344">
    <property type="entry name" value="BCTRLSENSOR"/>
</dbReference>
<dbReference type="AlphaFoldDB" id="A0AAF0A066"/>
<feature type="modified residue" description="4-aspartylphosphate" evidence="6">
    <location>
        <position position="605"/>
    </location>
</feature>
<dbReference type="SUPFAM" id="SSF47384">
    <property type="entry name" value="Homodimeric domain of signal transducing histidine kinase"/>
    <property type="match status" value="1"/>
</dbReference>
<dbReference type="SMART" id="SM00448">
    <property type="entry name" value="REC"/>
    <property type="match status" value="1"/>
</dbReference>
<evidence type="ECO:0000256" key="2">
    <source>
        <dbReference type="ARBA" id="ARBA00012438"/>
    </source>
</evidence>
<dbReference type="EMBL" id="CP119075">
    <property type="protein sequence ID" value="WED64027.1"/>
    <property type="molecule type" value="Genomic_DNA"/>
</dbReference>
<dbReference type="Gene3D" id="3.30.565.10">
    <property type="entry name" value="Histidine kinase-like ATPase, C-terminal domain"/>
    <property type="match status" value="1"/>
</dbReference>
<dbReference type="Gene3D" id="3.30.450.20">
    <property type="entry name" value="PAS domain"/>
    <property type="match status" value="1"/>
</dbReference>
<dbReference type="SMART" id="SM00388">
    <property type="entry name" value="HisKA"/>
    <property type="match status" value="1"/>
</dbReference>
<dbReference type="SUPFAM" id="SSF52172">
    <property type="entry name" value="CheY-like"/>
    <property type="match status" value="1"/>
</dbReference>
<dbReference type="PANTHER" id="PTHR43065:SF42">
    <property type="entry name" value="TWO-COMPONENT SENSOR PPRA"/>
    <property type="match status" value="1"/>
</dbReference>
<evidence type="ECO:0000256" key="7">
    <source>
        <dbReference type="SAM" id="MobiDB-lite"/>
    </source>
</evidence>
<dbReference type="CDD" id="cd00082">
    <property type="entry name" value="HisKA"/>
    <property type="match status" value="1"/>
</dbReference>
<evidence type="ECO:0000313" key="13">
    <source>
        <dbReference type="Proteomes" id="UP001218638"/>
    </source>
</evidence>
<dbReference type="InterPro" id="IPR004358">
    <property type="entry name" value="Sig_transdc_His_kin-like_C"/>
</dbReference>
<dbReference type="InterPro" id="IPR036097">
    <property type="entry name" value="HisK_dim/P_sf"/>
</dbReference>
<dbReference type="InterPro" id="IPR036890">
    <property type="entry name" value="HATPase_C_sf"/>
</dbReference>
<feature type="domain" description="Response regulatory" evidence="9">
    <location>
        <begin position="554"/>
        <end position="670"/>
    </location>
</feature>
<dbReference type="Pfam" id="PF00072">
    <property type="entry name" value="Response_reg"/>
    <property type="match status" value="1"/>
</dbReference>
<evidence type="ECO:0000256" key="6">
    <source>
        <dbReference type="PROSITE-ProRule" id="PRU00169"/>
    </source>
</evidence>
<dbReference type="GO" id="GO:0000155">
    <property type="term" value="F:phosphorelay sensor kinase activity"/>
    <property type="evidence" value="ECO:0007669"/>
    <property type="project" value="InterPro"/>
</dbReference>
<gene>
    <name evidence="12" type="ORF">PXH66_16945</name>
</gene>
<evidence type="ECO:0000256" key="3">
    <source>
        <dbReference type="ARBA" id="ARBA00022553"/>
    </source>
</evidence>
<accession>A0AAF0A066</accession>
<sequence>MSQHAPIEFLKKLGESTRTQEDPVHVMATVAFMLGQELKVSRCAYAEVDDDQDTFCIRQDYTSACESVTGQYQLAAFGERAVATMRSGHTLCIEHVEKELGESTAAETFRSIGVQAIICCPLVKAGSLRAMMAVHQVEPRVWTEAEILLVQEVVERCWSTIERARAEEESRHNERRFHDLFEFAPDAILLLDDVGEVTLVNQQAETLFGCARSDLVGQPIDQLISEPKPGDDTTEAATTPSSEGRLPTRMAQVCTRQGERRWVEIRQSPIHTGSRRVTAAAIRDVTARRELEAKLRQSQKMETVGHLAGGIAHDFNNLLTVITNSAELVLMGLKADDLMAEEMVAIRDSGRRAADLTRQLLAFSRQQVLQPACVDLNTIVRRLRPIICRLIGEHITVKIECSRRPGFVFVDVSQMEQVLLNLAVNARDAMPNGGRLTITTAVHSRASDSDRRPERERGLPQVMLRMNDTGVGINGATQERMFDPFFTTKNRGHGTGMGLATVYGIVKQSGGDIAVESELGRGTTFRVSFPLAPAGPPVATEEPTMTKSESSRATVLVVEDEADVRRITGRLLESCGYVALLVRSGKEALELLATQSETVDVLMTDVVMPDMLGTELAARVKELYPQIHVLFSSGYTADAIGRHGVLDSDRHFIRKPYERDVLARSIETLLNSADS</sequence>
<dbReference type="InterPro" id="IPR001789">
    <property type="entry name" value="Sig_transdc_resp-reg_receiver"/>
</dbReference>
<dbReference type="Pfam" id="PF13426">
    <property type="entry name" value="PAS_9"/>
    <property type="match status" value="1"/>
</dbReference>
<keyword evidence="3 6" id="KW-0597">Phosphoprotein</keyword>
<dbReference type="PANTHER" id="PTHR43065">
    <property type="entry name" value="SENSOR HISTIDINE KINASE"/>
    <property type="match status" value="1"/>
</dbReference>
<dbReference type="Pfam" id="PF02518">
    <property type="entry name" value="HATPase_c"/>
    <property type="match status" value="1"/>
</dbReference>
<keyword evidence="13" id="KW-1185">Reference proteome</keyword>
<evidence type="ECO:0000259" key="10">
    <source>
        <dbReference type="PROSITE" id="PS50112"/>
    </source>
</evidence>
<dbReference type="Pfam" id="PF00512">
    <property type="entry name" value="HisKA"/>
    <property type="match status" value="1"/>
</dbReference>
<evidence type="ECO:0000259" key="11">
    <source>
        <dbReference type="PROSITE" id="PS50113"/>
    </source>
</evidence>
<dbReference type="InterPro" id="IPR000014">
    <property type="entry name" value="PAS"/>
</dbReference>
<protein>
    <recommendedName>
        <fullName evidence="2">histidine kinase</fullName>
        <ecNumber evidence="2">2.7.13.3</ecNumber>
    </recommendedName>
</protein>
<dbReference type="NCBIfam" id="TIGR00229">
    <property type="entry name" value="sensory_box"/>
    <property type="match status" value="1"/>
</dbReference>
<dbReference type="SUPFAM" id="SSF55781">
    <property type="entry name" value="GAF domain-like"/>
    <property type="match status" value="1"/>
</dbReference>
<dbReference type="KEGG" id="slom:PXH66_16945"/>
<dbReference type="Proteomes" id="UP001218638">
    <property type="component" value="Chromosome"/>
</dbReference>
<dbReference type="InterPro" id="IPR003661">
    <property type="entry name" value="HisK_dim/P_dom"/>
</dbReference>
<dbReference type="EC" id="2.7.13.3" evidence="2"/>
<evidence type="ECO:0000313" key="12">
    <source>
        <dbReference type="EMBL" id="WED64027.1"/>
    </source>
</evidence>
<keyword evidence="4" id="KW-0808">Transferase</keyword>
<dbReference type="InterPro" id="IPR029016">
    <property type="entry name" value="GAF-like_dom_sf"/>
</dbReference>
<keyword evidence="5" id="KW-0418">Kinase</keyword>
<evidence type="ECO:0000256" key="4">
    <source>
        <dbReference type="ARBA" id="ARBA00022679"/>
    </source>
</evidence>
<dbReference type="InterPro" id="IPR005467">
    <property type="entry name" value="His_kinase_dom"/>
</dbReference>
<name>A0AAF0A066_9BACT</name>
<feature type="domain" description="Histidine kinase" evidence="8">
    <location>
        <begin position="310"/>
        <end position="533"/>
    </location>
</feature>
<dbReference type="InterPro" id="IPR011006">
    <property type="entry name" value="CheY-like_superfamily"/>
</dbReference>
<reference evidence="12" key="1">
    <citation type="submission" date="2023-03" db="EMBL/GenBank/DDBJ databases">
        <title>Lomoglobus Profundus gen. nov., sp. nov., a novel member of the phylum Verrucomicrobia, isolated from deep-marine sediment of South China Sea.</title>
        <authorList>
            <person name="Ahmad T."/>
            <person name="Ishaq S.E."/>
            <person name="Wang F."/>
        </authorList>
    </citation>
    <scope>NUCLEOTIDE SEQUENCE</scope>
    <source>
        <strain evidence="12">LMO-M01</strain>
    </source>
</reference>
<dbReference type="Gene3D" id="3.40.50.2300">
    <property type="match status" value="1"/>
</dbReference>
<dbReference type="Pfam" id="PF01590">
    <property type="entry name" value="GAF"/>
    <property type="match status" value="1"/>
</dbReference>
<dbReference type="CDD" id="cd00130">
    <property type="entry name" value="PAS"/>
    <property type="match status" value="1"/>
</dbReference>
<dbReference type="PROSITE" id="PS50112">
    <property type="entry name" value="PAS"/>
    <property type="match status" value="1"/>
</dbReference>
<feature type="region of interest" description="Disordered" evidence="7">
    <location>
        <begin position="221"/>
        <end position="246"/>
    </location>
</feature>
<dbReference type="SUPFAM" id="SSF55874">
    <property type="entry name" value="ATPase domain of HSP90 chaperone/DNA topoisomerase II/histidine kinase"/>
    <property type="match status" value="1"/>
</dbReference>
<dbReference type="InterPro" id="IPR003018">
    <property type="entry name" value="GAF"/>
</dbReference>
<evidence type="ECO:0000256" key="1">
    <source>
        <dbReference type="ARBA" id="ARBA00000085"/>
    </source>
</evidence>
<dbReference type="SMART" id="SM00387">
    <property type="entry name" value="HATPase_c"/>
    <property type="match status" value="1"/>
</dbReference>
<dbReference type="SUPFAM" id="SSF55785">
    <property type="entry name" value="PYP-like sensor domain (PAS domain)"/>
    <property type="match status" value="1"/>
</dbReference>
<dbReference type="SMART" id="SM00065">
    <property type="entry name" value="GAF"/>
    <property type="match status" value="1"/>
</dbReference>
<dbReference type="SMART" id="SM00091">
    <property type="entry name" value="PAS"/>
    <property type="match status" value="1"/>
</dbReference>
<dbReference type="Gene3D" id="1.10.287.130">
    <property type="match status" value="1"/>
</dbReference>
<evidence type="ECO:0000259" key="9">
    <source>
        <dbReference type="PROSITE" id="PS50110"/>
    </source>
</evidence>
<comment type="catalytic activity">
    <reaction evidence="1">
        <text>ATP + protein L-histidine = ADP + protein N-phospho-L-histidine.</text>
        <dbReference type="EC" id="2.7.13.3"/>
    </reaction>
</comment>
<dbReference type="RefSeq" id="WP_330930100.1">
    <property type="nucleotide sequence ID" value="NZ_CP119075.1"/>
</dbReference>
<feature type="domain" description="PAS" evidence="10">
    <location>
        <begin position="173"/>
        <end position="218"/>
    </location>
</feature>